<proteinExistence type="predicted"/>
<dbReference type="AlphaFoldDB" id="A0AAW2Z0F1"/>
<gene>
    <name evidence="12" type="ORF">AKO1_000533</name>
</gene>
<evidence type="ECO:0000256" key="11">
    <source>
        <dbReference type="SAM" id="Phobius"/>
    </source>
</evidence>
<keyword evidence="10 11" id="KW-0472">Membrane</keyword>
<organism evidence="12 13">
    <name type="scientific">Acrasis kona</name>
    <dbReference type="NCBI Taxonomy" id="1008807"/>
    <lineage>
        <taxon>Eukaryota</taxon>
        <taxon>Discoba</taxon>
        <taxon>Heterolobosea</taxon>
        <taxon>Tetramitia</taxon>
        <taxon>Eutetramitia</taxon>
        <taxon>Acrasidae</taxon>
        <taxon>Acrasis</taxon>
    </lineage>
</organism>
<dbReference type="GO" id="GO:0015031">
    <property type="term" value="P:protein transport"/>
    <property type="evidence" value="ECO:0007669"/>
    <property type="project" value="UniProtKB-KW"/>
</dbReference>
<keyword evidence="3" id="KW-0853">WD repeat</keyword>
<dbReference type="GO" id="GO:0005789">
    <property type="term" value="C:endoplasmic reticulum membrane"/>
    <property type="evidence" value="ECO:0007669"/>
    <property type="project" value="UniProtKB-SubCell"/>
</dbReference>
<dbReference type="SUPFAM" id="SSF50978">
    <property type="entry name" value="WD40 repeat-like"/>
    <property type="match status" value="1"/>
</dbReference>
<evidence type="ECO:0000256" key="2">
    <source>
        <dbReference type="ARBA" id="ARBA00022448"/>
    </source>
</evidence>
<dbReference type="PANTHER" id="PTHR23284:SF0">
    <property type="entry name" value="PROLACTIN REGULATORY ELEMENT-BINDING PROTEIN"/>
    <property type="match status" value="1"/>
</dbReference>
<evidence type="ECO:0000256" key="1">
    <source>
        <dbReference type="ARBA" id="ARBA00004389"/>
    </source>
</evidence>
<accession>A0AAW2Z0F1</accession>
<dbReference type="Proteomes" id="UP001431209">
    <property type="component" value="Unassembled WGS sequence"/>
</dbReference>
<name>A0AAW2Z0F1_9EUKA</name>
<evidence type="ECO:0000256" key="9">
    <source>
        <dbReference type="ARBA" id="ARBA00022989"/>
    </source>
</evidence>
<evidence type="ECO:0000256" key="10">
    <source>
        <dbReference type="ARBA" id="ARBA00023136"/>
    </source>
</evidence>
<dbReference type="InterPro" id="IPR045260">
    <property type="entry name" value="Sec12-like"/>
</dbReference>
<keyword evidence="5" id="KW-0677">Repeat</keyword>
<dbReference type="EMBL" id="JAOPGA020000849">
    <property type="protein sequence ID" value="KAL0482429.1"/>
    <property type="molecule type" value="Genomic_DNA"/>
</dbReference>
<dbReference type="Gene3D" id="2.130.10.10">
    <property type="entry name" value="YVTN repeat-like/Quinoprotein amine dehydrogenase"/>
    <property type="match status" value="1"/>
</dbReference>
<evidence type="ECO:0000313" key="12">
    <source>
        <dbReference type="EMBL" id="KAL0482429.1"/>
    </source>
</evidence>
<protein>
    <submittedName>
        <fullName evidence="12">1 TM domain-containing transmembrane protein</fullName>
    </submittedName>
</protein>
<evidence type="ECO:0000256" key="3">
    <source>
        <dbReference type="ARBA" id="ARBA00022574"/>
    </source>
</evidence>
<keyword evidence="8" id="KW-0653">Protein transport</keyword>
<dbReference type="GO" id="GO:0003400">
    <property type="term" value="P:regulation of COPII vesicle coating"/>
    <property type="evidence" value="ECO:0007669"/>
    <property type="project" value="TreeGrafter"/>
</dbReference>
<keyword evidence="13" id="KW-1185">Reference proteome</keyword>
<keyword evidence="6" id="KW-0256">Endoplasmic reticulum</keyword>
<comment type="subcellular location">
    <subcellularLocation>
        <location evidence="1">Endoplasmic reticulum membrane</location>
        <topology evidence="1">Single-pass membrane protein</topology>
    </subcellularLocation>
</comment>
<reference evidence="12 13" key="1">
    <citation type="submission" date="2024-03" db="EMBL/GenBank/DDBJ databases">
        <title>The Acrasis kona genome and developmental transcriptomes reveal deep origins of eukaryotic multicellular pathways.</title>
        <authorList>
            <person name="Sheikh S."/>
            <person name="Fu C.-J."/>
            <person name="Brown M.W."/>
            <person name="Baldauf S.L."/>
        </authorList>
    </citation>
    <scope>NUCLEOTIDE SEQUENCE [LARGE SCALE GENOMIC DNA]</scope>
    <source>
        <strain evidence="12 13">ATCC MYA-3509</strain>
    </source>
</reference>
<keyword evidence="4 11" id="KW-0812">Transmembrane</keyword>
<dbReference type="PANTHER" id="PTHR23284">
    <property type="entry name" value="PROLACTIN REGULATORY ELEMENT BINDING PROTEIN"/>
    <property type="match status" value="1"/>
</dbReference>
<feature type="transmembrane region" description="Helical" evidence="11">
    <location>
        <begin position="364"/>
        <end position="381"/>
    </location>
</feature>
<evidence type="ECO:0000256" key="8">
    <source>
        <dbReference type="ARBA" id="ARBA00022927"/>
    </source>
</evidence>
<keyword evidence="7" id="KW-0931">ER-Golgi transport</keyword>
<evidence type="ECO:0000256" key="6">
    <source>
        <dbReference type="ARBA" id="ARBA00022824"/>
    </source>
</evidence>
<sequence>MGENSSQTIVNGTIQCKVDTVIYGVHQISETKIVVGGGGGNEVNINMIAILEYVSESGFRIAEKMVLDKDDVVWEMAVNNKRKIICFTTTTKLVLLKFEENNEIKQKCSIELKSKDEEDRDKKFVNISSDGTKVIVCDDFNNIQIFQVSEDYQLTLKQTIPNANQTLNFNDLKIIDHQDDIYIAATVTSTSTKNTLKRLAVWKYAKDGSYELLLDEDSVPKRDTYQFKKCAFSKTNQGLFLLLMCTGNRTQPTVIVKYKINNSKLFYQNQSNVFSKACPVMCTSRENEEEGFIGIGTPDNGVVVYNVDTFKKYSDVQKIHGLGVTCCDVLFLKDQNKIIVCTGSIDKHVAVHDVKATAPSGSNLVFYIAFLVLLLAIYMYLGK</sequence>
<keyword evidence="2" id="KW-0813">Transport</keyword>
<evidence type="ECO:0000256" key="5">
    <source>
        <dbReference type="ARBA" id="ARBA00022737"/>
    </source>
</evidence>
<keyword evidence="9 11" id="KW-1133">Transmembrane helix</keyword>
<dbReference type="InterPro" id="IPR015943">
    <property type="entry name" value="WD40/YVTN_repeat-like_dom_sf"/>
</dbReference>
<dbReference type="GO" id="GO:0006888">
    <property type="term" value="P:endoplasmic reticulum to Golgi vesicle-mediated transport"/>
    <property type="evidence" value="ECO:0007669"/>
    <property type="project" value="TreeGrafter"/>
</dbReference>
<comment type="caution">
    <text evidence="12">The sequence shown here is derived from an EMBL/GenBank/DDBJ whole genome shotgun (WGS) entry which is preliminary data.</text>
</comment>
<dbReference type="GO" id="GO:0005085">
    <property type="term" value="F:guanyl-nucleotide exchange factor activity"/>
    <property type="evidence" value="ECO:0007669"/>
    <property type="project" value="InterPro"/>
</dbReference>
<evidence type="ECO:0000256" key="7">
    <source>
        <dbReference type="ARBA" id="ARBA00022892"/>
    </source>
</evidence>
<evidence type="ECO:0000313" key="13">
    <source>
        <dbReference type="Proteomes" id="UP001431209"/>
    </source>
</evidence>
<evidence type="ECO:0000256" key="4">
    <source>
        <dbReference type="ARBA" id="ARBA00022692"/>
    </source>
</evidence>
<dbReference type="InterPro" id="IPR036322">
    <property type="entry name" value="WD40_repeat_dom_sf"/>
</dbReference>